<feature type="transmembrane region" description="Helical" evidence="24">
    <location>
        <begin position="231"/>
        <end position="253"/>
    </location>
</feature>
<reference evidence="27 28" key="1">
    <citation type="journal article" date="2018" name="G3 (Bethesda)">
        <title>A High-Quality Reference Genome for the Invasive Mosquitofish Gambusia affinis Using a Chicago Library.</title>
        <authorList>
            <person name="Hoffberg S.L."/>
            <person name="Troendle N.J."/>
            <person name="Glenn T.C."/>
            <person name="Mahmud O."/>
            <person name="Louha S."/>
            <person name="Chalopin D."/>
            <person name="Bennetzen J.L."/>
            <person name="Mauricio R."/>
        </authorList>
    </citation>
    <scope>NUCLEOTIDE SEQUENCE [LARGE SCALE GENOMIC DNA]</scope>
    <source>
        <strain evidence="27">NE01/NJP1002.9</strain>
        <tissue evidence="27">Muscle</tissue>
    </source>
</reference>
<dbReference type="SMART" id="SM00467">
    <property type="entry name" value="GS"/>
    <property type="match status" value="1"/>
</dbReference>
<dbReference type="Gene3D" id="3.30.200.20">
    <property type="entry name" value="Phosphorylase Kinase, domain 1"/>
    <property type="match status" value="1"/>
</dbReference>
<dbReference type="Gene3D" id="2.10.60.10">
    <property type="entry name" value="CD59"/>
    <property type="match status" value="1"/>
</dbReference>
<dbReference type="InterPro" id="IPR001245">
    <property type="entry name" value="Ser-Thr/Tyr_kinase_cat_dom"/>
</dbReference>
<dbReference type="STRING" id="33528.ENSGAFP00000015026"/>
<dbReference type="GO" id="GO:0007507">
    <property type="term" value="P:heart development"/>
    <property type="evidence" value="ECO:0007669"/>
    <property type="project" value="TreeGrafter"/>
</dbReference>
<evidence type="ECO:0000256" key="5">
    <source>
        <dbReference type="ARBA" id="ARBA00012401"/>
    </source>
</evidence>
<dbReference type="PROSITE" id="PS50011">
    <property type="entry name" value="PROTEIN_KINASE_DOM"/>
    <property type="match status" value="1"/>
</dbReference>
<feature type="binding site" evidence="22">
    <location>
        <position position="337"/>
    </location>
    <ligand>
        <name>ATP</name>
        <dbReference type="ChEBI" id="CHEBI:30616"/>
    </ligand>
</feature>
<keyword evidence="11 22" id="KW-0547">Nucleotide-binding</keyword>
<keyword evidence="17" id="KW-0675">Receptor</keyword>
<dbReference type="FunFam" id="3.30.200.20:FF:000064">
    <property type="entry name" value="Receptor protein serine/threonine kinase"/>
    <property type="match status" value="1"/>
</dbReference>
<evidence type="ECO:0000256" key="8">
    <source>
        <dbReference type="ARBA" id="ARBA00022692"/>
    </source>
</evidence>
<keyword evidence="18" id="KW-0325">Glycoprotein</keyword>
<dbReference type="InterPro" id="IPR003605">
    <property type="entry name" value="GS_dom"/>
</dbReference>
<dbReference type="GO" id="GO:0005524">
    <property type="term" value="F:ATP binding"/>
    <property type="evidence" value="ECO:0007669"/>
    <property type="project" value="UniProtKB-UniRule"/>
</dbReference>
<comment type="cofactor">
    <cofactor evidence="2">
        <name>Mg(2+)</name>
        <dbReference type="ChEBI" id="CHEBI:18420"/>
    </cofactor>
</comment>
<evidence type="ECO:0000256" key="6">
    <source>
        <dbReference type="ARBA" id="ARBA00022527"/>
    </source>
</evidence>
<dbReference type="Pfam" id="PF08515">
    <property type="entry name" value="TGF_beta_GS"/>
    <property type="match status" value="1"/>
</dbReference>
<dbReference type="PANTHER" id="PTHR23255:SF66">
    <property type="entry name" value="SERINE_THREONINE-PROTEIN KINASE RECEPTOR R3"/>
    <property type="match status" value="1"/>
</dbReference>
<evidence type="ECO:0000259" key="26">
    <source>
        <dbReference type="PROSITE" id="PS51256"/>
    </source>
</evidence>
<keyword evidence="19" id="KW-0464">Manganese</keyword>
<dbReference type="PROSITE" id="PS51256">
    <property type="entry name" value="GS"/>
    <property type="match status" value="1"/>
</dbReference>
<keyword evidence="10" id="KW-0732">Signal</keyword>
<dbReference type="Pfam" id="PF07714">
    <property type="entry name" value="PK_Tyr_Ser-Thr"/>
    <property type="match status" value="1"/>
</dbReference>
<feature type="transmembrane region" description="Helical" evidence="24">
    <location>
        <begin position="31"/>
        <end position="57"/>
    </location>
</feature>
<evidence type="ECO:0000256" key="17">
    <source>
        <dbReference type="ARBA" id="ARBA00023170"/>
    </source>
</evidence>
<evidence type="ECO:0000256" key="13">
    <source>
        <dbReference type="ARBA" id="ARBA00022840"/>
    </source>
</evidence>
<accession>A0A315VZC6</accession>
<comment type="similarity">
    <text evidence="4">Belongs to the protein kinase superfamily. TKL Ser/Thr protein kinase family. TGFB receptor subfamily.</text>
</comment>
<evidence type="ECO:0000256" key="23">
    <source>
        <dbReference type="SAM" id="MobiDB-lite"/>
    </source>
</evidence>
<dbReference type="PROSITE" id="PS00107">
    <property type="entry name" value="PROTEIN_KINASE_ATP"/>
    <property type="match status" value="1"/>
</dbReference>
<comment type="cofactor">
    <cofactor evidence="1">
        <name>Mn(2+)</name>
        <dbReference type="ChEBI" id="CHEBI:29035"/>
    </cofactor>
</comment>
<comment type="caution">
    <text evidence="27">The sequence shown here is derived from an EMBL/GenBank/DDBJ whole genome shotgun (WGS) entry which is preliminary data.</text>
</comment>
<comment type="catalytic activity">
    <reaction evidence="21">
        <text>L-threonyl-[receptor-protein] + ATP = O-phospho-L-threonyl-[receptor-protein] + ADP + H(+)</text>
        <dbReference type="Rhea" id="RHEA:44880"/>
        <dbReference type="Rhea" id="RHEA-COMP:11024"/>
        <dbReference type="Rhea" id="RHEA-COMP:11025"/>
        <dbReference type="ChEBI" id="CHEBI:15378"/>
        <dbReference type="ChEBI" id="CHEBI:30013"/>
        <dbReference type="ChEBI" id="CHEBI:30616"/>
        <dbReference type="ChEBI" id="CHEBI:61977"/>
        <dbReference type="ChEBI" id="CHEBI:456216"/>
        <dbReference type="EC" id="2.7.11.30"/>
    </reaction>
</comment>
<proteinExistence type="inferred from homology"/>
<evidence type="ECO:0000256" key="4">
    <source>
        <dbReference type="ARBA" id="ARBA00009605"/>
    </source>
</evidence>
<evidence type="ECO:0000256" key="19">
    <source>
        <dbReference type="ARBA" id="ARBA00023211"/>
    </source>
</evidence>
<name>A0A315VZC6_GAMAF</name>
<evidence type="ECO:0000256" key="3">
    <source>
        <dbReference type="ARBA" id="ARBA00004479"/>
    </source>
</evidence>
<evidence type="ECO:0000259" key="25">
    <source>
        <dbReference type="PROSITE" id="PS50011"/>
    </source>
</evidence>
<dbReference type="GO" id="GO:0001525">
    <property type="term" value="P:angiogenesis"/>
    <property type="evidence" value="ECO:0007669"/>
    <property type="project" value="TreeGrafter"/>
</dbReference>
<evidence type="ECO:0000256" key="11">
    <source>
        <dbReference type="ARBA" id="ARBA00022741"/>
    </source>
</evidence>
<evidence type="ECO:0000256" key="10">
    <source>
        <dbReference type="ARBA" id="ARBA00022729"/>
    </source>
</evidence>
<protein>
    <recommendedName>
        <fullName evidence="5">receptor protein serine/threonine kinase</fullName>
        <ecNumber evidence="5">2.7.11.30</ecNumber>
    </recommendedName>
</protein>
<evidence type="ECO:0000256" key="2">
    <source>
        <dbReference type="ARBA" id="ARBA00001946"/>
    </source>
</evidence>
<keyword evidence="13 22" id="KW-0067">ATP-binding</keyword>
<feature type="domain" description="Protein kinase" evidence="25">
    <location>
        <begin position="310"/>
        <end position="600"/>
    </location>
</feature>
<evidence type="ECO:0000313" key="27">
    <source>
        <dbReference type="EMBL" id="PWA28675.1"/>
    </source>
</evidence>
<dbReference type="Gene3D" id="1.10.510.10">
    <property type="entry name" value="Transferase(Phosphotransferase) domain 1"/>
    <property type="match status" value="1"/>
</dbReference>
<comment type="subcellular location">
    <subcellularLocation>
        <location evidence="3">Membrane</location>
        <topology evidence="3">Single-pass type I membrane protein</topology>
    </subcellularLocation>
</comment>
<dbReference type="CDD" id="cd23534">
    <property type="entry name" value="TFP_LU_ECD_ALK1"/>
    <property type="match status" value="1"/>
</dbReference>
<dbReference type="AlphaFoldDB" id="A0A315VZC6"/>
<comment type="catalytic activity">
    <reaction evidence="20">
        <text>L-seryl-[receptor-protein] + ATP = O-phospho-L-seryl-[receptor-protein] + ADP + H(+)</text>
        <dbReference type="Rhea" id="RHEA:18673"/>
        <dbReference type="Rhea" id="RHEA-COMP:11022"/>
        <dbReference type="Rhea" id="RHEA-COMP:11023"/>
        <dbReference type="ChEBI" id="CHEBI:15378"/>
        <dbReference type="ChEBI" id="CHEBI:29999"/>
        <dbReference type="ChEBI" id="CHEBI:30616"/>
        <dbReference type="ChEBI" id="CHEBI:83421"/>
        <dbReference type="ChEBI" id="CHEBI:456216"/>
        <dbReference type="EC" id="2.7.11.30"/>
    </reaction>
</comment>
<evidence type="ECO:0000256" key="9">
    <source>
        <dbReference type="ARBA" id="ARBA00022723"/>
    </source>
</evidence>
<dbReference type="SUPFAM" id="SSF57302">
    <property type="entry name" value="Snake toxin-like"/>
    <property type="match status" value="1"/>
</dbReference>
<dbReference type="FunFam" id="1.10.510.10:FF:000018">
    <property type="entry name" value="Receptor protein serine/threonine kinase"/>
    <property type="match status" value="1"/>
</dbReference>
<evidence type="ECO:0000256" key="16">
    <source>
        <dbReference type="ARBA" id="ARBA00023136"/>
    </source>
</evidence>
<dbReference type="GO" id="GO:0070724">
    <property type="term" value="C:BMP receptor complex"/>
    <property type="evidence" value="ECO:0007669"/>
    <property type="project" value="TreeGrafter"/>
</dbReference>
<evidence type="ECO:0000313" key="28">
    <source>
        <dbReference type="Proteomes" id="UP000250572"/>
    </source>
</evidence>
<dbReference type="PROSITE" id="PS00108">
    <property type="entry name" value="PROTEIN_KINASE_ST"/>
    <property type="match status" value="1"/>
</dbReference>
<evidence type="ECO:0000256" key="14">
    <source>
        <dbReference type="ARBA" id="ARBA00022842"/>
    </source>
</evidence>
<evidence type="ECO:0000256" key="20">
    <source>
        <dbReference type="ARBA" id="ARBA00047681"/>
    </source>
</evidence>
<evidence type="ECO:0000256" key="12">
    <source>
        <dbReference type="ARBA" id="ARBA00022777"/>
    </source>
</evidence>
<evidence type="ECO:0000256" key="24">
    <source>
        <dbReference type="SAM" id="Phobius"/>
    </source>
</evidence>
<keyword evidence="6" id="KW-0723">Serine/threonine-protein kinase</keyword>
<organism evidence="27 28">
    <name type="scientific">Gambusia affinis</name>
    <name type="common">Western mosquitofish</name>
    <name type="synonym">Heterandria affinis</name>
    <dbReference type="NCBI Taxonomy" id="33528"/>
    <lineage>
        <taxon>Eukaryota</taxon>
        <taxon>Metazoa</taxon>
        <taxon>Chordata</taxon>
        <taxon>Craniata</taxon>
        <taxon>Vertebrata</taxon>
        <taxon>Euteleostomi</taxon>
        <taxon>Actinopterygii</taxon>
        <taxon>Neopterygii</taxon>
        <taxon>Teleostei</taxon>
        <taxon>Neoteleostei</taxon>
        <taxon>Acanthomorphata</taxon>
        <taxon>Ovalentaria</taxon>
        <taxon>Atherinomorphae</taxon>
        <taxon>Cyprinodontiformes</taxon>
        <taxon>Poeciliidae</taxon>
        <taxon>Poeciliinae</taxon>
        <taxon>Gambusia</taxon>
    </lineage>
</organism>
<keyword evidence="28" id="KW-1185">Reference proteome</keyword>
<gene>
    <name evidence="27" type="ORF">CCH79_00014890</name>
</gene>
<keyword evidence="12" id="KW-0418">Kinase</keyword>
<evidence type="ECO:0000256" key="1">
    <source>
        <dbReference type="ARBA" id="ARBA00001936"/>
    </source>
</evidence>
<dbReference type="GO" id="GO:0007179">
    <property type="term" value="P:transforming growth factor beta receptor signaling pathway"/>
    <property type="evidence" value="ECO:0007669"/>
    <property type="project" value="TreeGrafter"/>
</dbReference>
<evidence type="ECO:0000256" key="21">
    <source>
        <dbReference type="ARBA" id="ARBA00048773"/>
    </source>
</evidence>
<dbReference type="PANTHER" id="PTHR23255">
    <property type="entry name" value="TRANSFORMING GROWTH FACTOR-BETA RECEPTOR TYPE I AND II"/>
    <property type="match status" value="1"/>
</dbReference>
<keyword evidence="16 24" id="KW-0472">Membrane</keyword>
<dbReference type="SMART" id="SM00220">
    <property type="entry name" value="S_TKc"/>
    <property type="match status" value="1"/>
</dbReference>
<feature type="region of interest" description="Disordered" evidence="23">
    <location>
        <begin position="1"/>
        <end position="20"/>
    </location>
</feature>
<keyword evidence="7" id="KW-0808">Transferase</keyword>
<keyword evidence="8 24" id="KW-0812">Transmembrane</keyword>
<evidence type="ECO:0000256" key="22">
    <source>
        <dbReference type="PROSITE-ProRule" id="PRU10141"/>
    </source>
</evidence>
<dbReference type="InterPro" id="IPR017441">
    <property type="entry name" value="Protein_kinase_ATP_BS"/>
</dbReference>
<dbReference type="InterPro" id="IPR011009">
    <property type="entry name" value="Kinase-like_dom_sf"/>
</dbReference>
<dbReference type="InterPro" id="IPR000719">
    <property type="entry name" value="Prot_kinase_dom"/>
</dbReference>
<dbReference type="EC" id="2.7.11.30" evidence="5"/>
<dbReference type="InterPro" id="IPR008271">
    <property type="entry name" value="Ser/Thr_kinase_AS"/>
</dbReference>
<dbReference type="InterPro" id="IPR045860">
    <property type="entry name" value="Snake_toxin-like_sf"/>
</dbReference>
<evidence type="ECO:0000256" key="7">
    <source>
        <dbReference type="ARBA" id="ARBA00022679"/>
    </source>
</evidence>
<dbReference type="EMBL" id="NHOQ01000749">
    <property type="protein sequence ID" value="PWA28675.1"/>
    <property type="molecule type" value="Genomic_DNA"/>
</dbReference>
<keyword evidence="9" id="KW-0479">Metal-binding</keyword>
<dbReference type="GO" id="GO:0046872">
    <property type="term" value="F:metal ion binding"/>
    <property type="evidence" value="ECO:0007669"/>
    <property type="project" value="UniProtKB-KW"/>
</dbReference>
<evidence type="ECO:0000256" key="15">
    <source>
        <dbReference type="ARBA" id="ARBA00022989"/>
    </source>
</evidence>
<dbReference type="Proteomes" id="UP000250572">
    <property type="component" value="Unassembled WGS sequence"/>
</dbReference>
<dbReference type="GO" id="GO:0004675">
    <property type="term" value="F:transmembrane receptor protein serine/threonine kinase activity"/>
    <property type="evidence" value="ECO:0007669"/>
    <property type="project" value="UniProtKB-EC"/>
</dbReference>
<dbReference type="InterPro" id="IPR000333">
    <property type="entry name" value="TGFB_receptor"/>
</dbReference>
<dbReference type="SUPFAM" id="SSF56112">
    <property type="entry name" value="Protein kinase-like (PK-like)"/>
    <property type="match status" value="1"/>
</dbReference>
<sequence length="622" mass="69970">MRPGLPPALSNPNTDVVAGNKTNRKSVQPKFVTFVVTSVTVCIAILSLCVTASTMALNNEQTRVSPASRVGPLNGRKHSHQYLLCEQASCGVVRPGALMGRPALLTVLLAGVFLLTSTIHAENQDGSEEAKLLCKCDNPKNPGICSNETCRGSYCFYSWVLHKDAEAENRVTETWGCFPEQHFREQCFGSFPGFFVQCCRTDKCNTLITPPPNINGEPTTVPPQENPHPKLWIAVTLLLLFMSVSVCGFLLFLRFRRAPSKLKDPEDHGLTVKVPTGNDPTYGEIFDEFCTSGSGTGLPYLVQRTMARQISLVECVGKGRYGEVWRGTWMGESVAVKIFSSRDEQSWFRETEIYNTVQLRHENILGFIASDMTSKNSSTQLWLVTHFHELGSLYDFLQYSSLEPEGCLRMCLSVACGLVHLHTEIVSSQEKPAIAHRDLKSRNILVKRNGQCCIADLGLAVMHSQSHDYLDVGNNPRVGTKRYMAPEVLDETIRVDVFESYKQTDIWALGLVFWEITRRTVVNGIVEEYRPPFFDLVPSDPSFEEMKKVVCVDQQKPSLHNRLHSHPILSTIVKIMKECWYQNPTARLTALRVKKTLSKLDVESDFSIEKLKRTQREELLRM</sequence>
<evidence type="ECO:0000256" key="18">
    <source>
        <dbReference type="ARBA" id="ARBA00023180"/>
    </source>
</evidence>
<feature type="domain" description="GS" evidence="26">
    <location>
        <begin position="280"/>
        <end position="309"/>
    </location>
</feature>
<keyword evidence="15 24" id="KW-1133">Transmembrane helix</keyword>
<keyword evidence="14" id="KW-0460">Magnesium</keyword>